<evidence type="ECO:0000256" key="3">
    <source>
        <dbReference type="ARBA" id="ARBA00023315"/>
    </source>
</evidence>
<dbReference type="AlphaFoldDB" id="A0A840BE27"/>
<protein>
    <submittedName>
        <fullName evidence="4">Arginine N-succinyltransferase</fullName>
        <ecNumber evidence="4">2.3.1.109</ecNumber>
    </submittedName>
</protein>
<keyword evidence="2 4" id="KW-0808">Transferase</keyword>
<organism evidence="4 5">
    <name type="scientific">Niveibacterium umoris</name>
    <dbReference type="NCBI Taxonomy" id="1193620"/>
    <lineage>
        <taxon>Bacteria</taxon>
        <taxon>Pseudomonadati</taxon>
        <taxon>Pseudomonadota</taxon>
        <taxon>Betaproteobacteria</taxon>
        <taxon>Rhodocyclales</taxon>
        <taxon>Rhodocyclaceae</taxon>
        <taxon>Niveibacterium</taxon>
    </lineage>
</organism>
<name>A0A840BE27_9RHOO</name>
<keyword evidence="1" id="KW-0056">Arginine metabolism</keyword>
<accession>A0A840BE27</accession>
<dbReference type="InterPro" id="IPR007041">
    <property type="entry name" value="Arg_succinylTrfase_AstA/AruG"/>
</dbReference>
<evidence type="ECO:0000256" key="2">
    <source>
        <dbReference type="ARBA" id="ARBA00022679"/>
    </source>
</evidence>
<keyword evidence="5" id="KW-1185">Reference proteome</keyword>
<dbReference type="GO" id="GO:0006527">
    <property type="term" value="P:L-arginine catabolic process"/>
    <property type="evidence" value="ECO:0007669"/>
    <property type="project" value="InterPro"/>
</dbReference>
<keyword evidence="3 4" id="KW-0012">Acyltransferase</keyword>
<comment type="caution">
    <text evidence="4">The sequence shown here is derived from an EMBL/GenBank/DDBJ whole genome shotgun (WGS) entry which is preliminary data.</text>
</comment>
<gene>
    <name evidence="4" type="ORF">GGR36_000261</name>
</gene>
<dbReference type="InterPro" id="IPR016181">
    <property type="entry name" value="Acyl_CoA_acyltransferase"/>
</dbReference>
<dbReference type="GO" id="GO:0008791">
    <property type="term" value="F:arginine N-succinyltransferase activity"/>
    <property type="evidence" value="ECO:0007669"/>
    <property type="project" value="UniProtKB-EC"/>
</dbReference>
<dbReference type="PANTHER" id="PTHR30420:SF1">
    <property type="entry name" value="ARGININE N-SUCCINYLTRANSFERASE"/>
    <property type="match status" value="1"/>
</dbReference>
<evidence type="ECO:0000313" key="5">
    <source>
        <dbReference type="Proteomes" id="UP000561045"/>
    </source>
</evidence>
<dbReference type="RefSeq" id="WP_183631066.1">
    <property type="nucleotide sequence ID" value="NZ_BAABLE010000011.1"/>
</dbReference>
<evidence type="ECO:0000313" key="4">
    <source>
        <dbReference type="EMBL" id="MBB4010953.1"/>
    </source>
</evidence>
<proteinExistence type="predicted"/>
<reference evidence="4 5" key="1">
    <citation type="submission" date="2020-08" db="EMBL/GenBank/DDBJ databases">
        <title>Genomic Encyclopedia of Type Strains, Phase IV (KMG-IV): sequencing the most valuable type-strain genomes for metagenomic binning, comparative biology and taxonomic classification.</title>
        <authorList>
            <person name="Goeker M."/>
        </authorList>
    </citation>
    <scope>NUCLEOTIDE SEQUENCE [LARGE SCALE GENOMIC DNA]</scope>
    <source>
        <strain evidence="4 5">DSM 106739</strain>
    </source>
</reference>
<dbReference type="EC" id="2.3.1.109" evidence="4"/>
<sequence length="340" mass="36337">MTLLRIRCARADDLPAIAGLMADCGRPQVRPQLPTLPGEHALVVEAGEGGAVLGCLRLRAAIGLQQPRYWYHVGCVVHAARELQLFQRQRTLLLGNNHTGASELADIAWARSGVPLAEQGLILKLLVQATLLLMARRREAFASHLVVELPGLRDAAGQAPFWLGLGRQFCRRDPLLAREQFGDEWRAHAAALLPRQTIYASFLPPGAQEAIAQAAPSARVLQDVLEAAGMRYSHHISIDDGGPVLEADVDTLGTVTAGRLWSLVQRDAAGPGVPMLVAHGDAGNWHAVMAQATLHGGRLALLPDDLARLGAHSGEQVWAAPLRSEFDAMPAVGGHSAPDA</sequence>
<dbReference type="PANTHER" id="PTHR30420">
    <property type="entry name" value="N-SUCCINYLARGININE DIHYDROLASE"/>
    <property type="match status" value="1"/>
</dbReference>
<dbReference type="Pfam" id="PF04958">
    <property type="entry name" value="AstA"/>
    <property type="match status" value="1"/>
</dbReference>
<dbReference type="Proteomes" id="UP000561045">
    <property type="component" value="Unassembled WGS sequence"/>
</dbReference>
<dbReference type="SUPFAM" id="SSF55729">
    <property type="entry name" value="Acyl-CoA N-acyltransferases (Nat)"/>
    <property type="match status" value="1"/>
</dbReference>
<dbReference type="EMBL" id="JACIET010000001">
    <property type="protein sequence ID" value="MBB4010953.1"/>
    <property type="molecule type" value="Genomic_DNA"/>
</dbReference>
<evidence type="ECO:0000256" key="1">
    <source>
        <dbReference type="ARBA" id="ARBA00022503"/>
    </source>
</evidence>